<dbReference type="InterPro" id="IPR056029">
    <property type="entry name" value="DUF7610"/>
</dbReference>
<feature type="non-terminal residue" evidence="2">
    <location>
        <position position="161"/>
    </location>
</feature>
<dbReference type="OMA" id="MAPRAIF"/>
<gene>
    <name evidence="2" type="ORF">EUTSA_v10005616mg</name>
</gene>
<dbReference type="Proteomes" id="UP000030689">
    <property type="component" value="Unassembled WGS sequence"/>
</dbReference>
<evidence type="ECO:0000259" key="1">
    <source>
        <dbReference type="Pfam" id="PF24583"/>
    </source>
</evidence>
<dbReference type="KEGG" id="eus:EUTSA_v10005616mg"/>
<sequence length="161" mass="18160">MKTLEMKTLNIFGILEKKLKEIECLLQELCFGDGDLNLYRKIQHRFIFTKTLLSAEISSVKDDEEEELNLACMAKRLTELEDAFDNILTGPTNESGGVDHVSVDETGSVFSFVESLPEEYQDASWEKTVEEAVAGRETGENSKNRFRCLVSFCIVGFVATM</sequence>
<reference evidence="2 3" key="1">
    <citation type="journal article" date="2013" name="Front. Plant Sci.">
        <title>The Reference Genome of the Halophytic Plant Eutrema salsugineum.</title>
        <authorList>
            <person name="Yang R."/>
            <person name="Jarvis D.E."/>
            <person name="Chen H."/>
            <person name="Beilstein M.A."/>
            <person name="Grimwood J."/>
            <person name="Jenkins J."/>
            <person name="Shu S."/>
            <person name="Prochnik S."/>
            <person name="Xin M."/>
            <person name="Ma C."/>
            <person name="Schmutz J."/>
            <person name="Wing R.A."/>
            <person name="Mitchell-Olds T."/>
            <person name="Schumaker K.S."/>
            <person name="Wang X."/>
        </authorList>
    </citation>
    <scope>NUCLEOTIDE SEQUENCE [LARGE SCALE GENOMIC DNA]</scope>
</reference>
<evidence type="ECO:0000313" key="3">
    <source>
        <dbReference type="Proteomes" id="UP000030689"/>
    </source>
</evidence>
<dbReference type="EMBL" id="KI517748">
    <property type="protein sequence ID" value="ESQ31689.1"/>
    <property type="molecule type" value="Genomic_DNA"/>
</dbReference>
<organism evidence="2 3">
    <name type="scientific">Eutrema salsugineum</name>
    <name type="common">Saltwater cress</name>
    <name type="synonym">Sisymbrium salsugineum</name>
    <dbReference type="NCBI Taxonomy" id="72664"/>
    <lineage>
        <taxon>Eukaryota</taxon>
        <taxon>Viridiplantae</taxon>
        <taxon>Streptophyta</taxon>
        <taxon>Embryophyta</taxon>
        <taxon>Tracheophyta</taxon>
        <taxon>Spermatophyta</taxon>
        <taxon>Magnoliopsida</taxon>
        <taxon>eudicotyledons</taxon>
        <taxon>Gunneridae</taxon>
        <taxon>Pentapetalae</taxon>
        <taxon>rosids</taxon>
        <taxon>malvids</taxon>
        <taxon>Brassicales</taxon>
        <taxon>Brassicaceae</taxon>
        <taxon>Eutremeae</taxon>
        <taxon>Eutrema</taxon>
    </lineage>
</organism>
<dbReference type="Pfam" id="PF24583">
    <property type="entry name" value="DUF7610"/>
    <property type="match status" value="1"/>
</dbReference>
<feature type="domain" description="DUF7610" evidence="1">
    <location>
        <begin position="15"/>
        <end position="86"/>
    </location>
</feature>
<protein>
    <recommendedName>
        <fullName evidence="1">DUF7610 domain-containing protein</fullName>
    </recommendedName>
</protein>
<keyword evidence="3" id="KW-1185">Reference proteome</keyword>
<dbReference type="Gramene" id="ESQ31689">
    <property type="protein sequence ID" value="ESQ31689"/>
    <property type="gene ID" value="EUTSA_v10005616mg"/>
</dbReference>
<dbReference type="AlphaFoldDB" id="V4KKG3"/>
<evidence type="ECO:0000313" key="2">
    <source>
        <dbReference type="EMBL" id="ESQ31689.1"/>
    </source>
</evidence>
<proteinExistence type="predicted"/>
<accession>V4KKG3</accession>
<name>V4KKG3_EUTSA</name>